<dbReference type="GO" id="GO:0006629">
    <property type="term" value="P:lipid metabolic process"/>
    <property type="evidence" value="ECO:0007669"/>
    <property type="project" value="InterPro"/>
</dbReference>
<feature type="domain" description="Fungal lipase-type" evidence="2">
    <location>
        <begin position="145"/>
        <end position="273"/>
    </location>
</feature>
<dbReference type="InterPro" id="IPR002921">
    <property type="entry name" value="Fungal_lipase-type"/>
</dbReference>
<dbReference type="SUPFAM" id="SSF53474">
    <property type="entry name" value="alpha/beta-Hydrolases"/>
    <property type="match status" value="1"/>
</dbReference>
<protein>
    <recommendedName>
        <fullName evidence="2">Fungal lipase-type domain-containing protein</fullName>
    </recommendedName>
</protein>
<name>A0A9W7BIR3_9STRA</name>
<dbReference type="OrthoDB" id="426718at2759"/>
<dbReference type="InterPro" id="IPR029058">
    <property type="entry name" value="AB_hydrolase_fold"/>
</dbReference>
<dbReference type="PANTHER" id="PTHR45856:SF24">
    <property type="entry name" value="FUNGAL LIPASE-LIKE DOMAIN-CONTAINING PROTEIN"/>
    <property type="match status" value="1"/>
</dbReference>
<reference evidence="4" key="1">
    <citation type="journal article" date="2023" name="Commun. Biol.">
        <title>Genome analysis of Parmales, the sister group of diatoms, reveals the evolutionary specialization of diatoms from phago-mixotrophs to photoautotrophs.</title>
        <authorList>
            <person name="Ban H."/>
            <person name="Sato S."/>
            <person name="Yoshikawa S."/>
            <person name="Yamada K."/>
            <person name="Nakamura Y."/>
            <person name="Ichinomiya M."/>
            <person name="Sato N."/>
            <person name="Blanc-Mathieu R."/>
            <person name="Endo H."/>
            <person name="Kuwata A."/>
            <person name="Ogata H."/>
        </authorList>
    </citation>
    <scope>NUCLEOTIDE SEQUENCE [LARGE SCALE GENOMIC DNA]</scope>
    <source>
        <strain evidence="4">NIES 3701</strain>
    </source>
</reference>
<evidence type="ECO:0000313" key="4">
    <source>
        <dbReference type="Proteomes" id="UP001165085"/>
    </source>
</evidence>
<proteinExistence type="predicted"/>
<dbReference type="EMBL" id="BRXY01000346">
    <property type="protein sequence ID" value="GMH88635.1"/>
    <property type="molecule type" value="Genomic_DNA"/>
</dbReference>
<feature type="region of interest" description="Disordered" evidence="1">
    <location>
        <begin position="326"/>
        <end position="346"/>
    </location>
</feature>
<accession>A0A9W7BIR3</accession>
<comment type="caution">
    <text evidence="3">The sequence shown here is derived from an EMBL/GenBank/DDBJ whole genome shotgun (WGS) entry which is preliminary data.</text>
</comment>
<dbReference type="InterPro" id="IPR051218">
    <property type="entry name" value="Sec_MonoDiacylglyc_Lipase"/>
</dbReference>
<organism evidence="3 4">
    <name type="scientific">Triparma strigata</name>
    <dbReference type="NCBI Taxonomy" id="1606541"/>
    <lineage>
        <taxon>Eukaryota</taxon>
        <taxon>Sar</taxon>
        <taxon>Stramenopiles</taxon>
        <taxon>Ochrophyta</taxon>
        <taxon>Bolidophyceae</taxon>
        <taxon>Parmales</taxon>
        <taxon>Triparmaceae</taxon>
        <taxon>Triparma</taxon>
    </lineage>
</organism>
<dbReference type="Pfam" id="PF01764">
    <property type="entry name" value="Lipase_3"/>
    <property type="match status" value="1"/>
</dbReference>
<dbReference type="AlphaFoldDB" id="A0A9W7BIR3"/>
<dbReference type="PANTHER" id="PTHR45856">
    <property type="entry name" value="ALPHA/BETA-HYDROLASES SUPERFAMILY PROTEIN"/>
    <property type="match status" value="1"/>
</dbReference>
<dbReference type="Proteomes" id="UP001165085">
    <property type="component" value="Unassembled WGS sequence"/>
</dbReference>
<evidence type="ECO:0000259" key="2">
    <source>
        <dbReference type="Pfam" id="PF01764"/>
    </source>
</evidence>
<keyword evidence="4" id="KW-1185">Reference proteome</keyword>
<dbReference type="Gene3D" id="3.40.50.1820">
    <property type="entry name" value="alpha/beta hydrolase"/>
    <property type="match status" value="1"/>
</dbReference>
<evidence type="ECO:0000256" key="1">
    <source>
        <dbReference type="SAM" id="MobiDB-lite"/>
    </source>
</evidence>
<gene>
    <name evidence="3" type="ORF">TrST_g13640</name>
</gene>
<sequence length="346" mass="37946">MLPLIHHLGKVSFMSYGSVLPTKYSSNGAEALLPSLPPSPSARKSLAVASLFGVMGVMSFCFTSGVGSQLGLYSSPATASFDYDLSKDYFDLSKWAYCSKDTLKDRELFQLRSKGDSLKVVESDLDAFAYILDSGEADPDEPVKLVFRGSGTSLNVITDLLTWKTTDEGLCTGCSIHTGFYNVWSSIEEQVMSQMEKYGKERNIVAAGHSLGGAMAAIASLILVEKGYENVKCFTFGKPRVGNKDFADFYNEKLREWRVVNKNDPISHMPMENFGFSHEGDEIWLKGDGKFEICGEGENEGCSNSVGWLRYDQDDHTIGWYDEVKETGGSANDDDAQSMCPLGPSA</sequence>
<dbReference type="CDD" id="cd00519">
    <property type="entry name" value="Lipase_3"/>
    <property type="match status" value="1"/>
</dbReference>
<evidence type="ECO:0000313" key="3">
    <source>
        <dbReference type="EMBL" id="GMH88635.1"/>
    </source>
</evidence>